<dbReference type="AlphaFoldDB" id="A0A8H6HLZ6"/>
<proteinExistence type="predicted"/>
<evidence type="ECO:0000256" key="1">
    <source>
        <dbReference type="SAM" id="MobiDB-lite"/>
    </source>
</evidence>
<reference evidence="2 3" key="1">
    <citation type="submission" date="2020-07" db="EMBL/GenBank/DDBJ databases">
        <title>Comparative genomics of pyrophilous fungi reveals a link between fire events and developmental genes.</title>
        <authorList>
            <consortium name="DOE Joint Genome Institute"/>
            <person name="Steindorff A.S."/>
            <person name="Carver A."/>
            <person name="Calhoun S."/>
            <person name="Stillman K."/>
            <person name="Liu H."/>
            <person name="Lipzen A."/>
            <person name="Pangilinan J."/>
            <person name="Labutti K."/>
            <person name="Bruns T.D."/>
            <person name="Grigoriev I.V."/>
        </authorList>
    </citation>
    <scope>NUCLEOTIDE SEQUENCE [LARGE SCALE GENOMIC DNA]</scope>
    <source>
        <strain evidence="2 3">CBS 144469</strain>
    </source>
</reference>
<gene>
    <name evidence="2" type="ORF">DFP72DRAFT_915517</name>
</gene>
<name>A0A8H6HLZ6_9AGAR</name>
<dbReference type="Proteomes" id="UP000521943">
    <property type="component" value="Unassembled WGS sequence"/>
</dbReference>
<evidence type="ECO:0000313" key="3">
    <source>
        <dbReference type="Proteomes" id="UP000521943"/>
    </source>
</evidence>
<feature type="region of interest" description="Disordered" evidence="1">
    <location>
        <begin position="22"/>
        <end position="54"/>
    </location>
</feature>
<accession>A0A8H6HLZ6</accession>
<feature type="region of interest" description="Disordered" evidence="1">
    <location>
        <begin position="105"/>
        <end position="145"/>
    </location>
</feature>
<feature type="compositionally biased region" description="Basic residues" evidence="1">
    <location>
        <begin position="127"/>
        <end position="145"/>
    </location>
</feature>
<sequence length="145" mass="15982">MRVEAWFVIDDTSGVVRPSIHPPDCASRHPSIHPPIRLLPPRASTRPPPDYTSTHTSIHPSMHPYIRYFHFHFYSTKAAVAPEWARRHCGWALGDCEARAVSAEALGGGGGRSRRRRRTVVGGGGGRSRRPAAVRARKGKTCAMP</sequence>
<keyword evidence="3" id="KW-1185">Reference proteome</keyword>
<dbReference type="EMBL" id="JACGCI010000068">
    <property type="protein sequence ID" value="KAF6748807.1"/>
    <property type="molecule type" value="Genomic_DNA"/>
</dbReference>
<organism evidence="2 3">
    <name type="scientific">Ephemerocybe angulata</name>
    <dbReference type="NCBI Taxonomy" id="980116"/>
    <lineage>
        <taxon>Eukaryota</taxon>
        <taxon>Fungi</taxon>
        <taxon>Dikarya</taxon>
        <taxon>Basidiomycota</taxon>
        <taxon>Agaricomycotina</taxon>
        <taxon>Agaricomycetes</taxon>
        <taxon>Agaricomycetidae</taxon>
        <taxon>Agaricales</taxon>
        <taxon>Agaricineae</taxon>
        <taxon>Psathyrellaceae</taxon>
        <taxon>Ephemerocybe</taxon>
    </lineage>
</organism>
<evidence type="ECO:0000313" key="2">
    <source>
        <dbReference type="EMBL" id="KAF6748807.1"/>
    </source>
</evidence>
<comment type="caution">
    <text evidence="2">The sequence shown here is derived from an EMBL/GenBank/DDBJ whole genome shotgun (WGS) entry which is preliminary data.</text>
</comment>
<protein>
    <submittedName>
        <fullName evidence="2">Uncharacterized protein</fullName>
    </submittedName>
</protein>